<gene>
    <name evidence="3" type="ORF">AVEN_36586_1</name>
</gene>
<dbReference type="EMBL" id="BGPR01264398">
    <property type="protein sequence ID" value="GBM80869.1"/>
    <property type="molecule type" value="Genomic_DNA"/>
</dbReference>
<organism evidence="3 4">
    <name type="scientific">Araneus ventricosus</name>
    <name type="common">Orbweaver spider</name>
    <name type="synonym">Epeira ventricosa</name>
    <dbReference type="NCBI Taxonomy" id="182803"/>
    <lineage>
        <taxon>Eukaryota</taxon>
        <taxon>Metazoa</taxon>
        <taxon>Ecdysozoa</taxon>
        <taxon>Arthropoda</taxon>
        <taxon>Chelicerata</taxon>
        <taxon>Arachnida</taxon>
        <taxon>Araneae</taxon>
        <taxon>Araneomorphae</taxon>
        <taxon>Entelegynae</taxon>
        <taxon>Araneoidea</taxon>
        <taxon>Araneidae</taxon>
        <taxon>Araneus</taxon>
    </lineage>
</organism>
<proteinExistence type="predicted"/>
<feature type="transmembrane region" description="Helical" evidence="2">
    <location>
        <begin position="32"/>
        <end position="50"/>
    </location>
</feature>
<keyword evidence="2" id="KW-1133">Transmembrane helix</keyword>
<keyword evidence="2" id="KW-0812">Transmembrane</keyword>
<dbReference type="Proteomes" id="UP000499080">
    <property type="component" value="Unassembled WGS sequence"/>
</dbReference>
<reference evidence="3 4" key="1">
    <citation type="journal article" date="2019" name="Sci. Rep.">
        <title>Orb-weaving spider Araneus ventricosus genome elucidates the spidroin gene catalogue.</title>
        <authorList>
            <person name="Kono N."/>
            <person name="Nakamura H."/>
            <person name="Ohtoshi R."/>
            <person name="Moran D.A.P."/>
            <person name="Shinohara A."/>
            <person name="Yoshida Y."/>
            <person name="Fujiwara M."/>
            <person name="Mori M."/>
            <person name="Tomita M."/>
            <person name="Arakawa K."/>
        </authorList>
    </citation>
    <scope>NUCLEOTIDE SEQUENCE [LARGE SCALE GENOMIC DNA]</scope>
</reference>
<keyword evidence="4" id="KW-1185">Reference proteome</keyword>
<evidence type="ECO:0000313" key="4">
    <source>
        <dbReference type="Proteomes" id="UP000499080"/>
    </source>
</evidence>
<feature type="region of interest" description="Disordered" evidence="1">
    <location>
        <begin position="81"/>
        <end position="103"/>
    </location>
</feature>
<keyword evidence="2" id="KW-0472">Membrane</keyword>
<accession>A0A4Y2IUE3</accession>
<evidence type="ECO:0000313" key="3">
    <source>
        <dbReference type="EMBL" id="GBM80869.1"/>
    </source>
</evidence>
<dbReference type="AlphaFoldDB" id="A0A4Y2IUE3"/>
<sequence length="113" mass="12782">MTVLAKTRRVLLFLQQSVDDSYRLLLIPTAKAFFVLWAFYLCLTLLGYHSTVELTLTHYFLSLIYSLRQLIWIVETGASSNPIASNNSSDPIARSSAQGDSNLSMDRYVPFTI</sequence>
<evidence type="ECO:0000256" key="2">
    <source>
        <dbReference type="SAM" id="Phobius"/>
    </source>
</evidence>
<protein>
    <submittedName>
        <fullName evidence="3">Uncharacterized protein</fullName>
    </submittedName>
</protein>
<name>A0A4Y2IUE3_ARAVE</name>
<comment type="caution">
    <text evidence="3">The sequence shown here is derived from an EMBL/GenBank/DDBJ whole genome shotgun (WGS) entry which is preliminary data.</text>
</comment>
<evidence type="ECO:0000256" key="1">
    <source>
        <dbReference type="SAM" id="MobiDB-lite"/>
    </source>
</evidence>
<feature type="compositionally biased region" description="Low complexity" evidence="1">
    <location>
        <begin position="81"/>
        <end position="92"/>
    </location>
</feature>